<evidence type="ECO:0000313" key="1">
    <source>
        <dbReference type="EMBL" id="GBO35185.1"/>
    </source>
</evidence>
<reference evidence="1 2" key="1">
    <citation type="journal article" date="2019" name="Sci. Rep.">
        <title>Orb-weaving spider Araneus ventricosus genome elucidates the spidroin gene catalogue.</title>
        <authorList>
            <person name="Kono N."/>
            <person name="Nakamura H."/>
            <person name="Ohtoshi R."/>
            <person name="Moran D.A.P."/>
            <person name="Shinohara A."/>
            <person name="Yoshida Y."/>
            <person name="Fujiwara M."/>
            <person name="Mori M."/>
            <person name="Tomita M."/>
            <person name="Arakawa K."/>
        </authorList>
    </citation>
    <scope>NUCLEOTIDE SEQUENCE [LARGE SCALE GENOMIC DNA]</scope>
</reference>
<organism evidence="1 2">
    <name type="scientific">Araneus ventricosus</name>
    <name type="common">Orbweaver spider</name>
    <name type="synonym">Epeira ventricosa</name>
    <dbReference type="NCBI Taxonomy" id="182803"/>
    <lineage>
        <taxon>Eukaryota</taxon>
        <taxon>Metazoa</taxon>
        <taxon>Ecdysozoa</taxon>
        <taxon>Arthropoda</taxon>
        <taxon>Chelicerata</taxon>
        <taxon>Arachnida</taxon>
        <taxon>Araneae</taxon>
        <taxon>Araneomorphae</taxon>
        <taxon>Entelegynae</taxon>
        <taxon>Araneoidea</taxon>
        <taxon>Araneidae</taxon>
        <taxon>Araneus</taxon>
    </lineage>
</organism>
<comment type="caution">
    <text evidence="1">The sequence shown here is derived from an EMBL/GenBank/DDBJ whole genome shotgun (WGS) entry which is preliminary data.</text>
</comment>
<dbReference type="EMBL" id="BGPR01059136">
    <property type="protein sequence ID" value="GBO35185.1"/>
    <property type="molecule type" value="Genomic_DNA"/>
</dbReference>
<gene>
    <name evidence="1" type="ORF">AVEN_205209_1</name>
</gene>
<keyword evidence="2" id="KW-1185">Reference proteome</keyword>
<evidence type="ECO:0000313" key="2">
    <source>
        <dbReference type="Proteomes" id="UP000499080"/>
    </source>
</evidence>
<protein>
    <submittedName>
        <fullName evidence="1">Uncharacterized protein</fullName>
    </submittedName>
</protein>
<sequence>MISVFAEVDDICLWNIFQSKQKNSNHASQLAIRLRCEHQESTKQILEKTRRDQMGTKGLTKQLLKTTDDELKEKTDNRYRQRRTSKERIDTSTEFFLGRTTNIQSIDGGSFVR</sequence>
<proteinExistence type="predicted"/>
<dbReference type="Proteomes" id="UP000499080">
    <property type="component" value="Unassembled WGS sequence"/>
</dbReference>
<name>A0A4Y2WCI9_ARAVE</name>
<accession>A0A4Y2WCI9</accession>
<dbReference type="AlphaFoldDB" id="A0A4Y2WCI9"/>